<organism evidence="1 3">
    <name type="scientific">Thermodesulfobacterium geofontis</name>
    <dbReference type="NCBI Taxonomy" id="1295609"/>
    <lineage>
        <taxon>Bacteria</taxon>
        <taxon>Pseudomonadati</taxon>
        <taxon>Thermodesulfobacteriota</taxon>
        <taxon>Thermodesulfobacteria</taxon>
        <taxon>Thermodesulfobacteriales</taxon>
        <taxon>Thermodesulfobacteriaceae</taxon>
        <taxon>Thermodesulfobacterium</taxon>
    </lineage>
</organism>
<accession>A0A2N7PQE6</accession>
<dbReference type="EMBL" id="PNJD01000059">
    <property type="protein sequence ID" value="PMP98036.1"/>
    <property type="molecule type" value="Genomic_DNA"/>
</dbReference>
<dbReference type="EMBL" id="PNIK01000010">
    <property type="protein sequence ID" value="PMP68943.1"/>
    <property type="molecule type" value="Genomic_DNA"/>
</dbReference>
<sequence length="138" mass="15981">MNENPVAKKPVLFQTQTGLYLGLVCFNPVYETLKFVLEKREFFEVEWPALVSAEEKGLIPILLGLPYFTIQRSQIIWYTLQIPEGLLKYYQTFLPHVFSNTSLQGELISAKSFKSITNQDTNKKIIPFPFKKDDTKTK</sequence>
<evidence type="ECO:0000313" key="4">
    <source>
        <dbReference type="Proteomes" id="UP000235619"/>
    </source>
</evidence>
<comment type="caution">
    <text evidence="1">The sequence shown here is derived from an EMBL/GenBank/DDBJ whole genome shotgun (WGS) entry which is preliminary data.</text>
</comment>
<dbReference type="Proteomes" id="UP000235460">
    <property type="component" value="Unassembled WGS sequence"/>
</dbReference>
<dbReference type="Proteomes" id="UP000235619">
    <property type="component" value="Unassembled WGS sequence"/>
</dbReference>
<proteinExistence type="predicted"/>
<evidence type="ECO:0000313" key="3">
    <source>
        <dbReference type="Proteomes" id="UP000235460"/>
    </source>
</evidence>
<gene>
    <name evidence="2" type="ORF">C0169_01005</name>
    <name evidence="1" type="ORF">C0190_00785</name>
</gene>
<evidence type="ECO:0000313" key="2">
    <source>
        <dbReference type="EMBL" id="PMP98036.1"/>
    </source>
</evidence>
<protein>
    <submittedName>
        <fullName evidence="1">Uncharacterized protein</fullName>
    </submittedName>
</protein>
<evidence type="ECO:0000313" key="1">
    <source>
        <dbReference type="EMBL" id="PMP68943.1"/>
    </source>
</evidence>
<name>A0A2N7PQE6_9BACT</name>
<reference evidence="3 4" key="1">
    <citation type="submission" date="2018-01" db="EMBL/GenBank/DDBJ databases">
        <title>Metagenomic assembled genomes from two thermal pools in the Uzon Caldera, Kamchatka, Russia.</title>
        <authorList>
            <person name="Wilkins L."/>
            <person name="Ettinger C."/>
        </authorList>
    </citation>
    <scope>NUCLEOTIDE SEQUENCE [LARGE SCALE GENOMIC DNA]</scope>
    <source>
        <strain evidence="2">ARK-04</strain>
        <strain evidence="1">ZAV-08</strain>
    </source>
</reference>
<dbReference type="AlphaFoldDB" id="A0A2N7PQE6"/>